<dbReference type="InterPro" id="IPR036462">
    <property type="entry name" value="Fumarylacetoacetase_N_sf"/>
</dbReference>
<feature type="active site" description="Proton acceptor" evidence="12">
    <location>
        <position position="137"/>
    </location>
</feature>
<feature type="binding site" evidence="13">
    <location>
        <position position="247"/>
    </location>
    <ligand>
        <name>substrate</name>
    </ligand>
</feature>
<comment type="catalytic activity">
    <reaction evidence="1 15">
        <text>4-fumarylacetoacetate + H2O = acetoacetate + fumarate + H(+)</text>
        <dbReference type="Rhea" id="RHEA:10244"/>
        <dbReference type="ChEBI" id="CHEBI:13705"/>
        <dbReference type="ChEBI" id="CHEBI:15377"/>
        <dbReference type="ChEBI" id="CHEBI:15378"/>
        <dbReference type="ChEBI" id="CHEBI:18034"/>
        <dbReference type="ChEBI" id="CHEBI:29806"/>
        <dbReference type="EC" id="3.7.1.2"/>
    </reaction>
</comment>
<dbReference type="AlphaFoldDB" id="A0A075AUX7"/>
<evidence type="ECO:0000256" key="8">
    <source>
        <dbReference type="ARBA" id="ARBA00022837"/>
    </source>
</evidence>
<evidence type="ECO:0000256" key="7">
    <source>
        <dbReference type="ARBA" id="ARBA00022801"/>
    </source>
</evidence>
<keyword evidence="6 14" id="KW-0479">Metal-binding</keyword>
<protein>
    <recommendedName>
        <fullName evidence="5 15">Fumarylacetoacetase</fullName>
        <ecNumber evidence="4 15">3.7.1.2</ecNumber>
    </recommendedName>
    <alternativeName>
        <fullName evidence="15">Fumarylacetoacetate hydrolase</fullName>
    </alternativeName>
</protein>
<dbReference type="FunFam" id="2.30.30.230:FF:000001">
    <property type="entry name" value="Fumarylacetoacetase"/>
    <property type="match status" value="1"/>
</dbReference>
<dbReference type="Pfam" id="PF09298">
    <property type="entry name" value="FAA_hydrolase_N"/>
    <property type="match status" value="1"/>
</dbReference>
<evidence type="ECO:0000256" key="12">
    <source>
        <dbReference type="PIRSR" id="PIRSR605959-1"/>
    </source>
</evidence>
<dbReference type="FunFam" id="3.90.850.10:FF:000004">
    <property type="entry name" value="Fumarylacetoacetase"/>
    <property type="match status" value="1"/>
</dbReference>
<accession>A0A075AUX7</accession>
<dbReference type="InterPro" id="IPR011234">
    <property type="entry name" value="Fumarylacetoacetase-like_C"/>
</dbReference>
<evidence type="ECO:0000256" key="2">
    <source>
        <dbReference type="ARBA" id="ARBA00004782"/>
    </source>
</evidence>
<comment type="cofactor">
    <cofactor evidence="15">
        <name>Mg(2+)</name>
        <dbReference type="ChEBI" id="CHEBI:18420"/>
    </cofactor>
    <cofactor evidence="15">
        <name>Ca(2+)</name>
        <dbReference type="ChEBI" id="CHEBI:29108"/>
    </cofactor>
</comment>
<feature type="binding site" evidence="13">
    <location>
        <position position="243"/>
    </location>
    <ligand>
        <name>substrate</name>
    </ligand>
</feature>
<proteinExistence type="inferred from homology"/>
<comment type="similarity">
    <text evidence="3 15">Belongs to the FAH family.</text>
</comment>
<evidence type="ECO:0000256" key="15">
    <source>
        <dbReference type="RuleBase" id="RU366008"/>
    </source>
</evidence>
<dbReference type="Gene3D" id="2.30.30.230">
    <property type="entry name" value="Fumarylacetoacetase, N-terminal domain"/>
    <property type="match status" value="1"/>
</dbReference>
<dbReference type="GO" id="GO:0004334">
    <property type="term" value="F:fumarylacetoacetase activity"/>
    <property type="evidence" value="ECO:0007669"/>
    <property type="project" value="UniProtKB-UniRule"/>
</dbReference>
<name>A0A075AUX7_ROZAC</name>
<gene>
    <name evidence="18" type="ORF">O9G_002194</name>
</gene>
<keyword evidence="8 14" id="KW-0106">Calcium</keyword>
<feature type="domain" description="Fumarylacetoacetase-like C-terminal" evidence="16">
    <location>
        <begin position="128"/>
        <end position="397"/>
    </location>
</feature>
<dbReference type="GO" id="GO:0006559">
    <property type="term" value="P:L-phenylalanine catabolic process"/>
    <property type="evidence" value="ECO:0007669"/>
    <property type="project" value="UniProtKB-UniRule"/>
</dbReference>
<dbReference type="Proteomes" id="UP000030755">
    <property type="component" value="Unassembled WGS sequence"/>
</dbReference>
<keyword evidence="9 14" id="KW-0460">Magnesium</keyword>
<dbReference type="SUPFAM" id="SSF56529">
    <property type="entry name" value="FAH"/>
    <property type="match status" value="1"/>
</dbReference>
<dbReference type="Pfam" id="PF01557">
    <property type="entry name" value="FAA_hydrolase"/>
    <property type="match status" value="1"/>
</dbReference>
<evidence type="ECO:0000256" key="10">
    <source>
        <dbReference type="ARBA" id="ARBA00022878"/>
    </source>
</evidence>
<dbReference type="GO" id="GO:1902000">
    <property type="term" value="P:homogentisate catabolic process"/>
    <property type="evidence" value="ECO:0007669"/>
    <property type="project" value="TreeGrafter"/>
</dbReference>
<dbReference type="STRING" id="988480.A0A075AUX7"/>
<reference evidence="18 19" key="1">
    <citation type="journal article" date="2013" name="Curr. Biol.">
        <title>Shared signatures of parasitism and phylogenomics unite Cryptomycota and microsporidia.</title>
        <authorList>
            <person name="James T.Y."/>
            <person name="Pelin A."/>
            <person name="Bonen L."/>
            <person name="Ahrendt S."/>
            <person name="Sain D."/>
            <person name="Corradi N."/>
            <person name="Stajich J.E."/>
        </authorList>
    </citation>
    <scope>NUCLEOTIDE SEQUENCE [LARGE SCALE GENOMIC DNA]</scope>
    <source>
        <strain evidence="18 19">CSF55</strain>
    </source>
</reference>
<dbReference type="InterPro" id="IPR036663">
    <property type="entry name" value="Fumarylacetoacetase_C_sf"/>
</dbReference>
<feature type="binding site" evidence="14">
    <location>
        <position position="260"/>
    </location>
    <ligand>
        <name>Mg(2+)</name>
        <dbReference type="ChEBI" id="CHEBI:18420"/>
    </ligand>
</feature>
<dbReference type="GO" id="GO:0006572">
    <property type="term" value="P:L-tyrosine catabolic process"/>
    <property type="evidence" value="ECO:0007669"/>
    <property type="project" value="UniProtKB-UniRule"/>
</dbReference>
<evidence type="ECO:0000259" key="17">
    <source>
        <dbReference type="Pfam" id="PF09298"/>
    </source>
</evidence>
<organism evidence="18 19">
    <name type="scientific">Rozella allomycis (strain CSF55)</name>
    <dbReference type="NCBI Taxonomy" id="988480"/>
    <lineage>
        <taxon>Eukaryota</taxon>
        <taxon>Fungi</taxon>
        <taxon>Fungi incertae sedis</taxon>
        <taxon>Cryptomycota</taxon>
        <taxon>Cryptomycota incertae sedis</taxon>
        <taxon>Rozella</taxon>
    </lineage>
</organism>
<feature type="binding site" evidence="14">
    <location>
        <position position="256"/>
    </location>
    <ligand>
        <name>Mg(2+)</name>
        <dbReference type="ChEBI" id="CHEBI:18420"/>
    </ligand>
</feature>
<keyword evidence="7 15" id="KW-0378">Hydrolase</keyword>
<sequence length="419" mass="46201">MKSFVSIPKDSGFTLHNIPFGIFSTASTPKPRVGVAIGEFVVDCNLLAIKSLFNGPILRQHSEDVFSQPTLNKFMALGRPAWQEARRRLQDLLSEENKTISGNEILMKDVLIPLTAVKMHLPFTIGDYTDFYASKEHAKNVGTMFRGAENALMPNWVHLPVGYHGRASSIVLSGTDIRRPNGQKKAKDGSIKFGPSEKLDFELEMAFVVGKGNALGESISIQNANEHIFGVVLMNDWSARDIQAWEYVPLGPFLGKNFGTTISPWVVTLDALEPFLVEGPRQNPTPLPYLEDKESGSYDVELEVSIKPEKSNEETVVCKSNLKHMYWTFKQQLAHHTINGCNMRPGDLCGTGTISGPTKDSFGSMLELSWNGQNSVTLKDGSERTFLEDGDLVTIRGMCKKGEIVVGFGSCSGKIIQAK</sequence>
<evidence type="ECO:0000259" key="16">
    <source>
        <dbReference type="Pfam" id="PF01557"/>
    </source>
</evidence>
<feature type="binding site" evidence="14">
    <location>
        <position position="202"/>
    </location>
    <ligand>
        <name>Ca(2+)</name>
        <dbReference type="ChEBI" id="CHEBI:29108"/>
    </ligand>
</feature>
<keyword evidence="11 15" id="KW-0585">Phenylalanine catabolism</keyword>
<evidence type="ECO:0000256" key="5">
    <source>
        <dbReference type="ARBA" id="ARBA00014741"/>
    </source>
</evidence>
<dbReference type="NCBIfam" id="TIGR01266">
    <property type="entry name" value="fum_ac_acetase"/>
    <property type="match status" value="1"/>
</dbReference>
<evidence type="ECO:0000256" key="11">
    <source>
        <dbReference type="ARBA" id="ARBA00023232"/>
    </source>
</evidence>
<feature type="binding site" evidence="14">
    <location>
        <position position="204"/>
    </location>
    <ligand>
        <name>Ca(2+)</name>
        <dbReference type="ChEBI" id="CHEBI:29108"/>
    </ligand>
</feature>
<keyword evidence="10 15" id="KW-0828">Tyrosine catabolism</keyword>
<keyword evidence="19" id="KW-1185">Reference proteome</keyword>
<dbReference type="EMBL" id="KE561158">
    <property type="protein sequence ID" value="EPZ32354.1"/>
    <property type="molecule type" value="Genomic_DNA"/>
</dbReference>
<dbReference type="EC" id="3.7.1.2" evidence="4 15"/>
<feature type="binding site" evidence="14">
    <location>
        <position position="236"/>
    </location>
    <ligand>
        <name>Ca(2+)</name>
        <dbReference type="ChEBI" id="CHEBI:29108"/>
    </ligand>
</feature>
<comment type="pathway">
    <text evidence="2 15">Amino-acid degradation; L-phenylalanine degradation; acetoacetate and fumarate from L-phenylalanine: step 6/6.</text>
</comment>
<feature type="binding site" evidence="13">
    <location>
        <position position="132"/>
    </location>
    <ligand>
        <name>substrate</name>
    </ligand>
</feature>
<evidence type="ECO:0000256" key="3">
    <source>
        <dbReference type="ARBA" id="ARBA00010211"/>
    </source>
</evidence>
<dbReference type="SUPFAM" id="SSF63433">
    <property type="entry name" value="Fumarylacetoacetate hydrolase, FAH, N-terminal domain"/>
    <property type="match status" value="1"/>
</dbReference>
<evidence type="ECO:0000256" key="14">
    <source>
        <dbReference type="PIRSR" id="PIRSR605959-3"/>
    </source>
</evidence>
<feature type="binding site" evidence="13">
    <location>
        <position position="146"/>
    </location>
    <ligand>
        <name>substrate</name>
    </ligand>
</feature>
<dbReference type="OrthoDB" id="9971669at2759"/>
<dbReference type="HOGENOM" id="CLU_026207_2_0_1"/>
<evidence type="ECO:0000313" key="18">
    <source>
        <dbReference type="EMBL" id="EPZ32354.1"/>
    </source>
</evidence>
<evidence type="ECO:0000256" key="13">
    <source>
        <dbReference type="PIRSR" id="PIRSR605959-2"/>
    </source>
</evidence>
<dbReference type="InterPro" id="IPR005959">
    <property type="entry name" value="Fumarylacetoacetase"/>
</dbReference>
<evidence type="ECO:0000256" key="4">
    <source>
        <dbReference type="ARBA" id="ARBA00012094"/>
    </source>
</evidence>
<evidence type="ECO:0000256" key="1">
    <source>
        <dbReference type="ARBA" id="ARBA00000353"/>
    </source>
</evidence>
<feature type="binding site" evidence="13">
    <location>
        <position position="353"/>
    </location>
    <ligand>
        <name>substrate</name>
    </ligand>
</feature>
<dbReference type="UniPathway" id="UPA00139">
    <property type="reaction ID" value="UER00341"/>
</dbReference>
<evidence type="ECO:0000256" key="6">
    <source>
        <dbReference type="ARBA" id="ARBA00022723"/>
    </source>
</evidence>
<feature type="domain" description="Fumarylacetoacetase N-terminal" evidence="17">
    <location>
        <begin position="16"/>
        <end position="122"/>
    </location>
</feature>
<dbReference type="Gene3D" id="3.90.850.10">
    <property type="entry name" value="Fumarylacetoacetase-like, C-terminal domain"/>
    <property type="match status" value="1"/>
</dbReference>
<dbReference type="GO" id="GO:0046872">
    <property type="term" value="F:metal ion binding"/>
    <property type="evidence" value="ECO:0007669"/>
    <property type="project" value="UniProtKB-UniRule"/>
</dbReference>
<dbReference type="InterPro" id="IPR015377">
    <property type="entry name" value="Fumarylacetoacetase_N"/>
</dbReference>
<dbReference type="PANTHER" id="PTHR43069">
    <property type="entry name" value="FUMARYLACETOACETASE"/>
    <property type="match status" value="1"/>
</dbReference>
<feature type="binding site" evidence="14">
    <location>
        <position position="130"/>
    </location>
    <ligand>
        <name>Ca(2+)</name>
        <dbReference type="ChEBI" id="CHEBI:29108"/>
    </ligand>
</feature>
<evidence type="ECO:0000313" key="19">
    <source>
        <dbReference type="Proteomes" id="UP000030755"/>
    </source>
</evidence>
<evidence type="ECO:0000256" key="9">
    <source>
        <dbReference type="ARBA" id="ARBA00022842"/>
    </source>
</evidence>
<dbReference type="PANTHER" id="PTHR43069:SF2">
    <property type="entry name" value="FUMARYLACETOACETASE"/>
    <property type="match status" value="1"/>
</dbReference>
<dbReference type="OMA" id="YWTAAQQ"/>
<feature type="binding site" evidence="14">
    <location>
        <position position="236"/>
    </location>
    <ligand>
        <name>Mg(2+)</name>
        <dbReference type="ChEBI" id="CHEBI:18420"/>
    </ligand>
</feature>